<reference evidence="3" key="1">
    <citation type="journal article" date="2015" name="Nat. Genet.">
        <title>The genome and transcriptome of the zoonotic hookworm Ancylostoma ceylanicum identify infection-specific gene families.</title>
        <authorList>
            <person name="Schwarz E.M."/>
            <person name="Hu Y."/>
            <person name="Antoshechkin I."/>
            <person name="Miller M.M."/>
            <person name="Sternberg P.W."/>
            <person name="Aroian R.V."/>
        </authorList>
    </citation>
    <scope>NUCLEOTIDE SEQUENCE</scope>
    <source>
        <strain evidence="3">HY135</strain>
    </source>
</reference>
<dbReference type="AlphaFoldDB" id="A0A016TDD1"/>
<protein>
    <submittedName>
        <fullName evidence="2">Uncharacterized protein</fullName>
    </submittedName>
</protein>
<evidence type="ECO:0000313" key="2">
    <source>
        <dbReference type="EMBL" id="EYC00711.1"/>
    </source>
</evidence>
<name>A0A016TDD1_9BILA</name>
<feature type="signal peptide" evidence="1">
    <location>
        <begin position="1"/>
        <end position="17"/>
    </location>
</feature>
<organism evidence="2 3">
    <name type="scientific">Ancylostoma ceylanicum</name>
    <dbReference type="NCBI Taxonomy" id="53326"/>
    <lineage>
        <taxon>Eukaryota</taxon>
        <taxon>Metazoa</taxon>
        <taxon>Ecdysozoa</taxon>
        <taxon>Nematoda</taxon>
        <taxon>Chromadorea</taxon>
        <taxon>Rhabditida</taxon>
        <taxon>Rhabditina</taxon>
        <taxon>Rhabditomorpha</taxon>
        <taxon>Strongyloidea</taxon>
        <taxon>Ancylostomatidae</taxon>
        <taxon>Ancylostomatinae</taxon>
        <taxon>Ancylostoma</taxon>
    </lineage>
</organism>
<keyword evidence="3" id="KW-1185">Reference proteome</keyword>
<sequence>MIQYILIIVAVMPRALPALPPAPPLSPDCLYEFCTQMRYIVGDPSRFTNDMETNIKNTVAQFETAMLPSYEQYHNCTATLTAAGMELPVICRLIISNFFEAYEKMASNILKQLQPIDFDATSRQKMTTQVHVLTQCVILHLQKYSKITFLSKL</sequence>
<evidence type="ECO:0000256" key="1">
    <source>
        <dbReference type="SAM" id="SignalP"/>
    </source>
</evidence>
<dbReference type="Proteomes" id="UP000024635">
    <property type="component" value="Unassembled WGS sequence"/>
</dbReference>
<feature type="chain" id="PRO_5001490855" evidence="1">
    <location>
        <begin position="18"/>
        <end position="153"/>
    </location>
</feature>
<evidence type="ECO:0000313" key="3">
    <source>
        <dbReference type="Proteomes" id="UP000024635"/>
    </source>
</evidence>
<dbReference type="EMBL" id="JARK01001449">
    <property type="protein sequence ID" value="EYC00711.1"/>
    <property type="molecule type" value="Genomic_DNA"/>
</dbReference>
<comment type="caution">
    <text evidence="2">The sequence shown here is derived from an EMBL/GenBank/DDBJ whole genome shotgun (WGS) entry which is preliminary data.</text>
</comment>
<keyword evidence="1" id="KW-0732">Signal</keyword>
<gene>
    <name evidence="2" type="primary">Acey_s0113.g363</name>
    <name evidence="2" type="ORF">Y032_0113g363</name>
</gene>
<proteinExistence type="predicted"/>
<accession>A0A016TDD1</accession>